<name>A0AC61QIJ4_9BACT</name>
<sequence>MVILIRPSLRKLEKLASTGAFDNKTILHYTGDMFGIGCKVSSYEAIERIQKLKGRSNKHSFILLVSSLQWFEKEGIFIPDRLISLLEQYWPGNLTVIFKCEDKRFAHIAVDGKVAFRVPDDELLREFIDILKEPITSTSVNISSLPPESDLKRLTTFYSEWFDYAILPQNKNYPYNSQPSTIVEYISSREEKNQSGFDELKCIREGSIPFYVVKNSFEKPTILFVCTANICRSPIAEKLFNHYALKINLPYSADSAGLLPGGQPISTASMQLLLENGIMEAKDYIAKQITPEMIQGSYLVLTMEERQRDFLRMQEPKLARKIFTLNEYVGEAGDIADPYGADLDTYRETYKIIDDRILRLIEKLKDSNPTLKDES</sequence>
<proteinExistence type="predicted"/>
<organism evidence="1 2">
    <name type="scientific">Candidatus Syntrophosphaera thermopropionivorans</name>
    <dbReference type="NCBI Taxonomy" id="2593015"/>
    <lineage>
        <taxon>Bacteria</taxon>
        <taxon>Pseudomonadati</taxon>
        <taxon>Candidatus Cloacimonadota</taxon>
        <taxon>Candidatus Cloacimonadia</taxon>
        <taxon>Candidatus Cloacimonadales</taxon>
        <taxon>Candidatus Cloacimonadaceae</taxon>
        <taxon>Candidatus Syntrophosphaera</taxon>
    </lineage>
</organism>
<keyword evidence="2" id="KW-1185">Reference proteome</keyword>
<dbReference type="Proteomes" id="UP000294588">
    <property type="component" value="Unassembled WGS sequence"/>
</dbReference>
<dbReference type="EMBL" id="SMOG01000016">
    <property type="protein sequence ID" value="TDF72785.1"/>
    <property type="molecule type" value="Genomic_DNA"/>
</dbReference>
<evidence type="ECO:0000313" key="1">
    <source>
        <dbReference type="EMBL" id="TDF72785.1"/>
    </source>
</evidence>
<reference evidence="1" key="1">
    <citation type="submission" date="2019-03" db="EMBL/GenBank/DDBJ databases">
        <title>Candidatus Syntrophosphaera thermopropionivorans: a novel player in syntrophic propionate oxidation during anaerobic digestion.</title>
        <authorList>
            <person name="Dyksma S."/>
        </authorList>
    </citation>
    <scope>NUCLEOTIDE SEQUENCE</scope>
    <source>
        <strain evidence="1">W5</strain>
    </source>
</reference>
<accession>A0AC61QIJ4</accession>
<comment type="caution">
    <text evidence="1">The sequence shown here is derived from an EMBL/GenBank/DDBJ whole genome shotgun (WGS) entry which is preliminary data.</text>
</comment>
<evidence type="ECO:0000313" key="2">
    <source>
        <dbReference type="Proteomes" id="UP000294588"/>
    </source>
</evidence>
<gene>
    <name evidence="1" type="ORF">E0946_05330</name>
</gene>
<protein>
    <submittedName>
        <fullName evidence="1">Protein tyrosine phosphatase</fullName>
    </submittedName>
</protein>